<sequence length="382" mass="45156">MKYVTIQHTGDHTIAPRIKAKKTASAVKRICAVDAKSQRYSRDQKRQAKVRTDCNVTNGFIKASFLPKLKSPKNWKVGKNHVKTERDFYKSLSQLSEYYGIEVMQVTQFKYPYNIALSLSDAQIKLQSKISEFEEIRVLQVEDKTFLTTEERYNTRGILYYIPVVPLYRMLKNRERKRSAQLLLSVCSYLYHIASIPYYRQEHSFLHWQYEMLKDWIIEDDYSEETSNLREFEKANWIGAYMEQKIYNAKNLDLFKQRLTRFKANDLFDTACLQVAEKAFALCKQYPNQSIFRNANLREAEEEEREETVGMETYISFWADGKGWLSTQLEESVNNHLQEYSTMEEPTIIKRFDQTPIPEGSLDFEKKLFALIEELAEILNYH</sequence>
<dbReference type="RefSeq" id="WP_007841502.1">
    <property type="nucleotide sequence ID" value="NZ_AKJY01000014.1"/>
</dbReference>
<reference evidence="1 2" key="1">
    <citation type="journal article" date="2012" name="J. Bacteriol.">
        <title>Twenty-one genome sequences from Pseudomonas species and 19 genome sequences from diverse bacteria isolated from the rhizosphere and endosphere of Populus deltoides.</title>
        <authorList>
            <person name="Brown S.D."/>
            <person name="Utturkar S.M."/>
            <person name="Klingeman D.M."/>
            <person name="Johnson C.M."/>
            <person name="Martin S.L."/>
            <person name="Land M.L."/>
            <person name="Lu T.Y."/>
            <person name="Schadt C.W."/>
            <person name="Doktycz M.J."/>
            <person name="Pelletier D.A."/>
        </authorList>
    </citation>
    <scope>NUCLEOTIDE SEQUENCE [LARGE SCALE GENOMIC DNA]</scope>
    <source>
        <strain evidence="1 2">CF314</strain>
    </source>
</reference>
<evidence type="ECO:0000313" key="2">
    <source>
        <dbReference type="Proteomes" id="UP000007509"/>
    </source>
</evidence>
<dbReference type="OrthoDB" id="917674at2"/>
<comment type="caution">
    <text evidence="1">The sequence shown here is derived from an EMBL/GenBank/DDBJ whole genome shotgun (WGS) entry which is preliminary data.</text>
</comment>
<organism evidence="1 2">
    <name type="scientific">Chryseobacterium populi</name>
    <dbReference type="NCBI Taxonomy" id="1144316"/>
    <lineage>
        <taxon>Bacteria</taxon>
        <taxon>Pseudomonadati</taxon>
        <taxon>Bacteroidota</taxon>
        <taxon>Flavobacteriia</taxon>
        <taxon>Flavobacteriales</taxon>
        <taxon>Weeksellaceae</taxon>
        <taxon>Chryseobacterium group</taxon>
        <taxon>Chryseobacterium</taxon>
    </lineage>
</organism>
<dbReference type="EMBL" id="AKJY01000014">
    <property type="protein sequence ID" value="EJL74403.1"/>
    <property type="molecule type" value="Genomic_DNA"/>
</dbReference>
<evidence type="ECO:0000313" key="1">
    <source>
        <dbReference type="EMBL" id="EJL74403.1"/>
    </source>
</evidence>
<proteinExistence type="predicted"/>
<dbReference type="PATRIC" id="fig|1144316.3.peg.1145"/>
<accession>J2KMT3</accession>
<dbReference type="Proteomes" id="UP000007509">
    <property type="component" value="Unassembled WGS sequence"/>
</dbReference>
<protein>
    <submittedName>
        <fullName evidence="1">Uncharacterized protein</fullName>
    </submittedName>
</protein>
<dbReference type="AlphaFoldDB" id="J2KMT3"/>
<name>J2KMT3_9FLAO</name>
<keyword evidence="2" id="KW-1185">Reference proteome</keyword>
<gene>
    <name evidence="1" type="ORF">PMI13_01142</name>
</gene>